<comment type="caution">
    <text evidence="2">The sequence shown here is derived from an EMBL/GenBank/DDBJ whole genome shotgun (WGS) entry which is preliminary data.</text>
</comment>
<feature type="transmembrane region" description="Helical" evidence="1">
    <location>
        <begin position="37"/>
        <end position="59"/>
    </location>
</feature>
<dbReference type="Proteomes" id="UP000784294">
    <property type="component" value="Unassembled WGS sequence"/>
</dbReference>
<keyword evidence="1" id="KW-0472">Membrane</keyword>
<accession>A0A3S5C5S7</accession>
<feature type="transmembrane region" description="Helical" evidence="1">
    <location>
        <begin position="79"/>
        <end position="98"/>
    </location>
</feature>
<keyword evidence="1" id="KW-0812">Transmembrane</keyword>
<evidence type="ECO:0000256" key="1">
    <source>
        <dbReference type="SAM" id="Phobius"/>
    </source>
</evidence>
<dbReference type="EMBL" id="CAAALY010254381">
    <property type="protein sequence ID" value="VEL37232.1"/>
    <property type="molecule type" value="Genomic_DNA"/>
</dbReference>
<name>A0A3S5C5S7_9PLAT</name>
<protein>
    <submittedName>
        <fullName evidence="2">Uncharacterized protein</fullName>
    </submittedName>
</protein>
<evidence type="ECO:0000313" key="2">
    <source>
        <dbReference type="EMBL" id="VEL37232.1"/>
    </source>
</evidence>
<organism evidence="2 3">
    <name type="scientific">Protopolystoma xenopodis</name>
    <dbReference type="NCBI Taxonomy" id="117903"/>
    <lineage>
        <taxon>Eukaryota</taxon>
        <taxon>Metazoa</taxon>
        <taxon>Spiralia</taxon>
        <taxon>Lophotrochozoa</taxon>
        <taxon>Platyhelminthes</taxon>
        <taxon>Monogenea</taxon>
        <taxon>Polyopisthocotylea</taxon>
        <taxon>Polystomatidea</taxon>
        <taxon>Polystomatidae</taxon>
        <taxon>Protopolystoma</taxon>
    </lineage>
</organism>
<reference evidence="2" key="1">
    <citation type="submission" date="2018-11" db="EMBL/GenBank/DDBJ databases">
        <authorList>
            <consortium name="Pathogen Informatics"/>
        </authorList>
    </citation>
    <scope>NUCLEOTIDE SEQUENCE</scope>
</reference>
<sequence length="102" mass="11120">MLSFKSYLFFAFTSCVQVFPSWLRLPYASIRARLRVAAPAGTTVLLAPLRGIIFMAYAAHVRIASDADIVIITSSSMSLAIPEITANYLLLGLTIILIKTAL</sequence>
<feature type="transmembrane region" description="Helical" evidence="1">
    <location>
        <begin position="6"/>
        <end position="25"/>
    </location>
</feature>
<gene>
    <name evidence="2" type="ORF">PXEA_LOCUS30672</name>
</gene>
<keyword evidence="3" id="KW-1185">Reference proteome</keyword>
<evidence type="ECO:0000313" key="3">
    <source>
        <dbReference type="Proteomes" id="UP000784294"/>
    </source>
</evidence>
<dbReference type="AlphaFoldDB" id="A0A3S5C5S7"/>
<proteinExistence type="predicted"/>
<keyword evidence="1" id="KW-1133">Transmembrane helix</keyword>